<evidence type="ECO:0000256" key="1">
    <source>
        <dbReference type="SAM" id="Phobius"/>
    </source>
</evidence>
<keyword evidence="2" id="KW-0732">Signal</keyword>
<feature type="signal peptide" evidence="2">
    <location>
        <begin position="1"/>
        <end position="20"/>
    </location>
</feature>
<dbReference type="Proteomes" id="UP000245535">
    <property type="component" value="Unassembled WGS sequence"/>
</dbReference>
<feature type="chain" id="PRO_5016314266" evidence="2">
    <location>
        <begin position="21"/>
        <end position="168"/>
    </location>
</feature>
<keyword evidence="1" id="KW-0472">Membrane</keyword>
<name>A0A315ZBF9_SEDFL</name>
<reference evidence="3 4" key="1">
    <citation type="submission" date="2018-03" db="EMBL/GenBank/DDBJ databases">
        <title>Genomic Encyclopedia of Archaeal and Bacterial Type Strains, Phase II (KMG-II): from individual species to whole genera.</title>
        <authorList>
            <person name="Goeker M."/>
        </authorList>
    </citation>
    <scope>NUCLEOTIDE SEQUENCE [LARGE SCALE GENOMIC DNA]</scope>
    <source>
        <strain evidence="3 4">DSM 28229</strain>
    </source>
</reference>
<accession>A0A315ZBF9</accession>
<keyword evidence="4" id="KW-1185">Reference proteome</keyword>
<dbReference type="AlphaFoldDB" id="A0A315ZBF9"/>
<dbReference type="RefSeq" id="WP_109619326.1">
    <property type="nucleotide sequence ID" value="NZ_QGDO01000003.1"/>
</dbReference>
<keyword evidence="1" id="KW-1133">Transmembrane helix</keyword>
<evidence type="ECO:0000313" key="3">
    <source>
        <dbReference type="EMBL" id="PWJ42403.1"/>
    </source>
</evidence>
<evidence type="ECO:0000256" key="2">
    <source>
        <dbReference type="SAM" id="SignalP"/>
    </source>
</evidence>
<gene>
    <name evidence="3" type="ORF">BC781_103655</name>
</gene>
<dbReference type="OrthoDB" id="963860at2"/>
<protein>
    <submittedName>
        <fullName evidence="3">Uncharacterized protein</fullName>
    </submittedName>
</protein>
<dbReference type="EMBL" id="QGDO01000003">
    <property type="protein sequence ID" value="PWJ42403.1"/>
    <property type="molecule type" value="Genomic_DNA"/>
</dbReference>
<feature type="transmembrane region" description="Helical" evidence="1">
    <location>
        <begin position="88"/>
        <end position="113"/>
    </location>
</feature>
<sequence length="168" mass="19465">MLKKLILSLLLIVSIQQVWAQKYLVVDNYNKKRERYFVGDDLYLSVRGEKKIFHDKILALTDSTITLENQNEELVLSEIDAIYLKRKWVTITSTGLGFIGFGFLFSGAVYPLLEDQRYEQDESFITGAAFVVAAAALQLKPIKYRKFDFTDGDRSRIRILDHTFDQQK</sequence>
<proteinExistence type="predicted"/>
<organism evidence="3 4">
    <name type="scientific">Sediminitomix flava</name>
    <dbReference type="NCBI Taxonomy" id="379075"/>
    <lineage>
        <taxon>Bacteria</taxon>
        <taxon>Pseudomonadati</taxon>
        <taxon>Bacteroidota</taxon>
        <taxon>Cytophagia</taxon>
        <taxon>Cytophagales</taxon>
        <taxon>Flammeovirgaceae</taxon>
        <taxon>Sediminitomix</taxon>
    </lineage>
</organism>
<evidence type="ECO:0000313" key="4">
    <source>
        <dbReference type="Proteomes" id="UP000245535"/>
    </source>
</evidence>
<keyword evidence="1" id="KW-0812">Transmembrane</keyword>
<comment type="caution">
    <text evidence="3">The sequence shown here is derived from an EMBL/GenBank/DDBJ whole genome shotgun (WGS) entry which is preliminary data.</text>
</comment>